<dbReference type="InterPro" id="IPR016181">
    <property type="entry name" value="Acyl_CoA_acyltransferase"/>
</dbReference>
<accession>A0A918VU72</accession>
<evidence type="ECO:0000313" key="2">
    <source>
        <dbReference type="EMBL" id="GHA23361.1"/>
    </source>
</evidence>
<dbReference type="PROSITE" id="PS51186">
    <property type="entry name" value="GNAT"/>
    <property type="match status" value="1"/>
</dbReference>
<feature type="domain" description="N-acetyltransferase" evidence="1">
    <location>
        <begin position="10"/>
        <end position="173"/>
    </location>
</feature>
<dbReference type="PANTHER" id="PTHR43792">
    <property type="entry name" value="GNAT FAMILY, PUTATIVE (AFU_ORTHOLOGUE AFUA_3G00765)-RELATED-RELATED"/>
    <property type="match status" value="1"/>
</dbReference>
<name>A0A918VU72_9FLAO</name>
<comment type="caution">
    <text evidence="2">The sequence shown here is derived from an EMBL/GenBank/DDBJ whole genome shotgun (WGS) entry which is preliminary data.</text>
</comment>
<sequence length="175" mass="20264">MIEELTTKRFLLRRIKDSDLNNIYKGLSHPEVIKYYGVSYNSLEATREQMRWFRELEQKETGGWRAICSAGDETFLGATGFNNLSKEHKKTELGFWILPEFWGRGIIQELLPVICNYAFENLHLHRIEAFVESENVNSAKALKNQGFQHEGTMVDSEVKNGKFISVELFAKLKSK</sequence>
<keyword evidence="3" id="KW-1185">Reference proteome</keyword>
<proteinExistence type="predicted"/>
<dbReference type="Gene3D" id="3.40.630.30">
    <property type="match status" value="1"/>
</dbReference>
<dbReference type="RefSeq" id="WP_189602620.1">
    <property type="nucleotide sequence ID" value="NZ_BMXB01000001.1"/>
</dbReference>
<protein>
    <submittedName>
        <fullName evidence="2">N-acetyltransferase</fullName>
    </submittedName>
</protein>
<dbReference type="AlphaFoldDB" id="A0A918VU72"/>
<dbReference type="EMBL" id="BMXB01000001">
    <property type="protein sequence ID" value="GHA23361.1"/>
    <property type="molecule type" value="Genomic_DNA"/>
</dbReference>
<dbReference type="InterPro" id="IPR000182">
    <property type="entry name" value="GNAT_dom"/>
</dbReference>
<dbReference type="SUPFAM" id="SSF55729">
    <property type="entry name" value="Acyl-CoA N-acyltransferases (Nat)"/>
    <property type="match status" value="1"/>
</dbReference>
<reference evidence="2" key="1">
    <citation type="journal article" date="2014" name="Int. J. Syst. Evol. Microbiol.">
        <title>Complete genome sequence of Corynebacterium casei LMG S-19264T (=DSM 44701T), isolated from a smear-ripened cheese.</title>
        <authorList>
            <consortium name="US DOE Joint Genome Institute (JGI-PGF)"/>
            <person name="Walter F."/>
            <person name="Albersmeier A."/>
            <person name="Kalinowski J."/>
            <person name="Ruckert C."/>
        </authorList>
    </citation>
    <scope>NUCLEOTIDE SEQUENCE</scope>
    <source>
        <strain evidence="2">KCTC 12719</strain>
    </source>
</reference>
<evidence type="ECO:0000313" key="3">
    <source>
        <dbReference type="Proteomes" id="UP000610456"/>
    </source>
</evidence>
<gene>
    <name evidence="2" type="ORF">GCM10007103_00500</name>
</gene>
<dbReference type="PANTHER" id="PTHR43792:SF9">
    <property type="entry name" value="RIBOSOMAL-PROTEIN-ALANINE ACETYLTRANSFERASE"/>
    <property type="match status" value="1"/>
</dbReference>
<reference evidence="2" key="2">
    <citation type="submission" date="2020-09" db="EMBL/GenBank/DDBJ databases">
        <authorList>
            <person name="Sun Q."/>
            <person name="Kim S."/>
        </authorList>
    </citation>
    <scope>NUCLEOTIDE SEQUENCE</scope>
    <source>
        <strain evidence="2">KCTC 12719</strain>
    </source>
</reference>
<organism evidence="2 3">
    <name type="scientific">Salinimicrobium marinum</name>
    <dbReference type="NCBI Taxonomy" id="680283"/>
    <lineage>
        <taxon>Bacteria</taxon>
        <taxon>Pseudomonadati</taxon>
        <taxon>Bacteroidota</taxon>
        <taxon>Flavobacteriia</taxon>
        <taxon>Flavobacteriales</taxon>
        <taxon>Flavobacteriaceae</taxon>
        <taxon>Salinimicrobium</taxon>
    </lineage>
</organism>
<dbReference type="InterPro" id="IPR051531">
    <property type="entry name" value="N-acetyltransferase"/>
</dbReference>
<dbReference type="Pfam" id="PF13302">
    <property type="entry name" value="Acetyltransf_3"/>
    <property type="match status" value="1"/>
</dbReference>
<dbReference type="GO" id="GO:0005737">
    <property type="term" value="C:cytoplasm"/>
    <property type="evidence" value="ECO:0007669"/>
    <property type="project" value="TreeGrafter"/>
</dbReference>
<dbReference type="Proteomes" id="UP000610456">
    <property type="component" value="Unassembled WGS sequence"/>
</dbReference>
<dbReference type="GO" id="GO:0008999">
    <property type="term" value="F:protein-N-terminal-alanine acetyltransferase activity"/>
    <property type="evidence" value="ECO:0007669"/>
    <property type="project" value="TreeGrafter"/>
</dbReference>
<evidence type="ECO:0000259" key="1">
    <source>
        <dbReference type="PROSITE" id="PS51186"/>
    </source>
</evidence>